<accession>A0ACB7ZWW0</accession>
<evidence type="ECO:0000313" key="1">
    <source>
        <dbReference type="EMBL" id="KAH7905223.1"/>
    </source>
</evidence>
<evidence type="ECO:0000313" key="2">
    <source>
        <dbReference type="Proteomes" id="UP000790377"/>
    </source>
</evidence>
<organism evidence="1 2">
    <name type="scientific">Hygrophoropsis aurantiaca</name>
    <dbReference type="NCBI Taxonomy" id="72124"/>
    <lineage>
        <taxon>Eukaryota</taxon>
        <taxon>Fungi</taxon>
        <taxon>Dikarya</taxon>
        <taxon>Basidiomycota</taxon>
        <taxon>Agaricomycotina</taxon>
        <taxon>Agaricomycetes</taxon>
        <taxon>Agaricomycetidae</taxon>
        <taxon>Boletales</taxon>
        <taxon>Coniophorineae</taxon>
        <taxon>Hygrophoropsidaceae</taxon>
        <taxon>Hygrophoropsis</taxon>
    </lineage>
</organism>
<comment type="caution">
    <text evidence="1">The sequence shown here is derived from an EMBL/GenBank/DDBJ whole genome shotgun (WGS) entry which is preliminary data.</text>
</comment>
<name>A0ACB7ZWW0_9AGAM</name>
<dbReference type="EMBL" id="MU268241">
    <property type="protein sequence ID" value="KAH7905223.1"/>
    <property type="molecule type" value="Genomic_DNA"/>
</dbReference>
<keyword evidence="2" id="KW-1185">Reference proteome</keyword>
<sequence>MLGLKKLVLKLIGLDYNSRNVQIAIYPTDATHVPPVSTIPVEMLLEIFRHCVCDGHRPGRGLIICSHVCRYWRAVALENPALWSASIDIIHDSPSWTEAKLSRSRNSPLNIKLFLSEPLFPIGTIRGKRAVLNMFRIIAKYNRIQSFSLDADSALLQQVMPLFMKPSAKLENFCI</sequence>
<reference evidence="1" key="1">
    <citation type="journal article" date="2021" name="New Phytol.">
        <title>Evolutionary innovations through gain and loss of genes in the ectomycorrhizal Boletales.</title>
        <authorList>
            <person name="Wu G."/>
            <person name="Miyauchi S."/>
            <person name="Morin E."/>
            <person name="Kuo A."/>
            <person name="Drula E."/>
            <person name="Varga T."/>
            <person name="Kohler A."/>
            <person name="Feng B."/>
            <person name="Cao Y."/>
            <person name="Lipzen A."/>
            <person name="Daum C."/>
            <person name="Hundley H."/>
            <person name="Pangilinan J."/>
            <person name="Johnson J."/>
            <person name="Barry K."/>
            <person name="LaButti K."/>
            <person name="Ng V."/>
            <person name="Ahrendt S."/>
            <person name="Min B."/>
            <person name="Choi I.G."/>
            <person name="Park H."/>
            <person name="Plett J.M."/>
            <person name="Magnuson J."/>
            <person name="Spatafora J.W."/>
            <person name="Nagy L.G."/>
            <person name="Henrissat B."/>
            <person name="Grigoriev I.V."/>
            <person name="Yang Z.L."/>
            <person name="Xu J."/>
            <person name="Martin F.M."/>
        </authorList>
    </citation>
    <scope>NUCLEOTIDE SEQUENCE</scope>
    <source>
        <strain evidence="1">ATCC 28755</strain>
    </source>
</reference>
<feature type="non-terminal residue" evidence="1">
    <location>
        <position position="175"/>
    </location>
</feature>
<protein>
    <submittedName>
        <fullName evidence="1">Uncharacterized protein</fullName>
    </submittedName>
</protein>
<dbReference type="Proteomes" id="UP000790377">
    <property type="component" value="Unassembled WGS sequence"/>
</dbReference>
<proteinExistence type="predicted"/>
<gene>
    <name evidence="1" type="ORF">BJ138DRAFT_1231378</name>
</gene>